<dbReference type="Gene3D" id="3.40.50.150">
    <property type="entry name" value="Vaccinia Virus protein VP39"/>
    <property type="match status" value="1"/>
</dbReference>
<evidence type="ECO:0000256" key="1">
    <source>
        <dbReference type="ARBA" id="ARBA00004953"/>
    </source>
</evidence>
<organism evidence="7 8">
    <name type="scientific">Ectothiorhodospira magna</name>
    <dbReference type="NCBI Taxonomy" id="867345"/>
    <lineage>
        <taxon>Bacteria</taxon>
        <taxon>Pseudomonadati</taxon>
        <taxon>Pseudomonadota</taxon>
        <taxon>Gammaproteobacteria</taxon>
        <taxon>Chromatiales</taxon>
        <taxon>Ectothiorhodospiraceae</taxon>
        <taxon>Ectothiorhodospira</taxon>
    </lineage>
</organism>
<dbReference type="SUPFAM" id="SSF53790">
    <property type="entry name" value="Tetrapyrrole methylase"/>
    <property type="match status" value="1"/>
</dbReference>
<accession>A0A1H9DQT0</accession>
<dbReference type="Gene3D" id="3.30.950.10">
    <property type="entry name" value="Methyltransferase, Cobalt-precorrin-4 Transmethylase, Domain 2"/>
    <property type="match status" value="1"/>
</dbReference>
<dbReference type="GO" id="GO:0009236">
    <property type="term" value="P:cobalamin biosynthetic process"/>
    <property type="evidence" value="ECO:0007669"/>
    <property type="project" value="UniProtKB-UniPathway"/>
</dbReference>
<feature type="domain" description="Tetrapyrrole methylase" evidence="6">
    <location>
        <begin position="18"/>
        <end position="204"/>
    </location>
</feature>
<dbReference type="InterPro" id="IPR014777">
    <property type="entry name" value="4pyrrole_Mease_sub1"/>
</dbReference>
<gene>
    <name evidence="7" type="ORF">SAMN05421693_11869</name>
</gene>
<dbReference type="InterPro" id="IPR014776">
    <property type="entry name" value="4pyrrole_Mease_sub2"/>
</dbReference>
<dbReference type="UniPathway" id="UPA00148"/>
<dbReference type="AlphaFoldDB" id="A0A1H9DQT0"/>
<keyword evidence="4 7" id="KW-0808">Transferase</keyword>
<dbReference type="Gene3D" id="3.40.1010.10">
    <property type="entry name" value="Cobalt-precorrin-4 Transmethylase, Domain 1"/>
    <property type="match status" value="1"/>
</dbReference>
<dbReference type="PANTHER" id="PTHR43182">
    <property type="entry name" value="COBALT-PRECORRIN-6B C(15)-METHYLTRANSFERASE (DECARBOXYLATING)"/>
    <property type="match status" value="1"/>
</dbReference>
<reference evidence="7 8" key="1">
    <citation type="submission" date="2016-10" db="EMBL/GenBank/DDBJ databases">
        <authorList>
            <person name="de Groot N.N."/>
        </authorList>
    </citation>
    <scope>NUCLEOTIDE SEQUENCE [LARGE SCALE GENOMIC DNA]</scope>
    <source>
        <strain evidence="7 8">B7-7</strain>
    </source>
</reference>
<dbReference type="GO" id="GO:0008276">
    <property type="term" value="F:protein methyltransferase activity"/>
    <property type="evidence" value="ECO:0007669"/>
    <property type="project" value="InterPro"/>
</dbReference>
<dbReference type="InterPro" id="IPR012818">
    <property type="entry name" value="CbiE"/>
</dbReference>
<evidence type="ECO:0000256" key="2">
    <source>
        <dbReference type="ARBA" id="ARBA00022573"/>
    </source>
</evidence>
<proteinExistence type="predicted"/>
<keyword evidence="8" id="KW-1185">Reference proteome</keyword>
<dbReference type="NCBIfam" id="TIGR02469">
    <property type="entry name" value="CbiT"/>
    <property type="match status" value="1"/>
</dbReference>
<evidence type="ECO:0000313" key="7">
    <source>
        <dbReference type="EMBL" id="SEQ15886.1"/>
    </source>
</evidence>
<dbReference type="InterPro" id="IPR006365">
    <property type="entry name" value="Cbl_synth_CobL"/>
</dbReference>
<protein>
    <submittedName>
        <fullName evidence="7">Precorrin-6Y C5,15-methyltransferase (Decarboxylating)</fullName>
    </submittedName>
</protein>
<dbReference type="InterPro" id="IPR000878">
    <property type="entry name" value="4pyrrol_Mease"/>
</dbReference>
<evidence type="ECO:0000256" key="3">
    <source>
        <dbReference type="ARBA" id="ARBA00022603"/>
    </source>
</evidence>
<dbReference type="InterPro" id="IPR035996">
    <property type="entry name" value="4pyrrol_Methylase_sf"/>
</dbReference>
<dbReference type="CDD" id="cd11644">
    <property type="entry name" value="Precorrin-6Y-MT"/>
    <property type="match status" value="1"/>
</dbReference>
<dbReference type="SUPFAM" id="SSF53335">
    <property type="entry name" value="S-adenosyl-L-methionine-dependent methyltransferases"/>
    <property type="match status" value="1"/>
</dbReference>
<evidence type="ECO:0000256" key="5">
    <source>
        <dbReference type="ARBA" id="ARBA00022691"/>
    </source>
</evidence>
<keyword evidence="2" id="KW-0169">Cobalamin biosynthesis</keyword>
<dbReference type="CDD" id="cd02440">
    <property type="entry name" value="AdoMet_MTases"/>
    <property type="match status" value="1"/>
</dbReference>
<dbReference type="STRING" id="867345.SAMN05421693_11869"/>
<dbReference type="PANTHER" id="PTHR43182:SF1">
    <property type="entry name" value="COBALT-PRECORRIN-7 C(5)-METHYLTRANSFERASE"/>
    <property type="match status" value="1"/>
</dbReference>
<dbReference type="NCBIfam" id="TIGR02467">
    <property type="entry name" value="CbiE"/>
    <property type="match status" value="1"/>
</dbReference>
<evidence type="ECO:0000256" key="4">
    <source>
        <dbReference type="ARBA" id="ARBA00022679"/>
    </source>
</evidence>
<dbReference type="EMBL" id="FOFO01000018">
    <property type="protein sequence ID" value="SEQ15886.1"/>
    <property type="molecule type" value="Genomic_DNA"/>
</dbReference>
<evidence type="ECO:0000313" key="8">
    <source>
        <dbReference type="Proteomes" id="UP000199496"/>
    </source>
</evidence>
<comment type="pathway">
    <text evidence="1">Cofactor biosynthesis; adenosylcobalamin biosynthesis.</text>
</comment>
<dbReference type="PIRSF" id="PIRSF036428">
    <property type="entry name" value="CobL"/>
    <property type="match status" value="1"/>
</dbReference>
<dbReference type="RefSeq" id="WP_090207457.1">
    <property type="nucleotide sequence ID" value="NZ_FOFO01000018.1"/>
</dbReference>
<dbReference type="InterPro" id="IPR050714">
    <property type="entry name" value="Cobalamin_biosynth_MTase"/>
</dbReference>
<keyword evidence="3 7" id="KW-0489">Methyltransferase</keyword>
<keyword evidence="5" id="KW-0949">S-adenosyl-L-methionine</keyword>
<dbReference type="Pfam" id="PF00590">
    <property type="entry name" value="TP_methylase"/>
    <property type="match status" value="1"/>
</dbReference>
<dbReference type="Proteomes" id="UP000199496">
    <property type="component" value="Unassembled WGS sequence"/>
</dbReference>
<evidence type="ECO:0000259" key="6">
    <source>
        <dbReference type="Pfam" id="PF00590"/>
    </source>
</evidence>
<dbReference type="GO" id="GO:0032259">
    <property type="term" value="P:methylation"/>
    <property type="evidence" value="ECO:0007669"/>
    <property type="project" value="UniProtKB-KW"/>
</dbReference>
<dbReference type="InterPro" id="IPR014008">
    <property type="entry name" value="Cbl_synth_MTase_CbiT"/>
</dbReference>
<sequence length="416" mass="44135">MNTEHARQPAGAPPGPWLSIIGLGEEGVEALSPAARTLVETAVLVVGGTRHLTLAAPLIRGEALPWASPLSDTLPRILARRGDPVVVLASGDPFFFGVGSTLLRHLPAREMCCLPHPSSVSLAAARLGWAQQACAVVSLTGRPLETLRPALQPGARLFVLTADQDSPGQICQALTHWGFGETAVTLMEALGGPGERQRQVRAQDFDLQDIQPLNLLALEVAAAPDAAIIPLAPGLPDDWFEHDGQITKREIRAITLSSLRPRAGALLWDVGAGSGSIGIEWLLTHPGNRAIAVDSHPERAARAARNAAALGVPRLEVRVGRAPAVLAGLPRPDAIFIGGGARDEAVIHQCWAALGPGGRLVVNGVVLETEQVIQRAWQRYGGTLTRLSVERLEPVGSLHGFRPAMPVMQWAVDKRN</sequence>
<name>A0A1H9DQT0_9GAMM</name>
<dbReference type="OrthoDB" id="9787825at2"/>
<dbReference type="InterPro" id="IPR029063">
    <property type="entry name" value="SAM-dependent_MTases_sf"/>
</dbReference>